<evidence type="ECO:0000256" key="2">
    <source>
        <dbReference type="ARBA" id="ARBA00022801"/>
    </source>
</evidence>
<evidence type="ECO:0000313" key="8">
    <source>
        <dbReference type="Proteomes" id="UP000537260"/>
    </source>
</evidence>
<evidence type="ECO:0000256" key="4">
    <source>
        <dbReference type="PIRSR" id="PIRSR601559-51"/>
    </source>
</evidence>
<keyword evidence="1 4" id="KW-0479">Metal-binding</keyword>
<feature type="binding site" description="via carbamate group" evidence="4">
    <location>
        <position position="181"/>
    </location>
    <ligand>
        <name>Zn(2+)</name>
        <dbReference type="ChEBI" id="CHEBI:29105"/>
        <label>1</label>
    </ligand>
</feature>
<dbReference type="InterPro" id="IPR001559">
    <property type="entry name" value="Phosphotriesterase"/>
</dbReference>
<feature type="binding site" evidence="4">
    <location>
        <position position="242"/>
    </location>
    <ligand>
        <name>Zn(2+)</name>
        <dbReference type="ChEBI" id="CHEBI:29105"/>
        <label>2</label>
    </ligand>
</feature>
<dbReference type="PROSITE" id="PS51347">
    <property type="entry name" value="PHOSPHOTRIESTERASE_2"/>
    <property type="match status" value="1"/>
</dbReference>
<feature type="binding site" evidence="4">
    <location>
        <position position="24"/>
    </location>
    <ligand>
        <name>Zn(2+)</name>
        <dbReference type="ChEBI" id="CHEBI:29105"/>
        <label>1</label>
    </ligand>
</feature>
<sequence length="352" mass="37114">MTFVRTVSGDLAPAELGRVNYHEHLFQVSPLLVGDELNDEAASGVEAALLCGSGFDAMIDATPIGVGRDPESLARISRATGLRIVATTGAHREAHYGPDHWLRQTTVDERAALFTDDLLLGMPQRDDGARRSVARAGAAPAGSTDANTASASSDIRTALARAVDGRATDAAGHPVRAGLLKAGIGYWSITPFERVTLEAVAQAHVATGAPVMVHLEFCTAAHELLDLLGSLGVPADRIVLAHADRDPNPALHLELAARGAWLGYDGMARPRTRSDAELLTLTEAVIVGGSADRILLGGDVARASRYIGYGGMPGLAYLGERYLPQLRARIGADVVDALVTQNPQRFLTWAPA</sequence>
<feature type="binding site" evidence="4">
    <location>
        <position position="299"/>
    </location>
    <ligand>
        <name>Zn(2+)</name>
        <dbReference type="ChEBI" id="CHEBI:29105"/>
        <label>1</label>
    </ligand>
</feature>
<keyword evidence="2" id="KW-0378">Hydrolase</keyword>
<gene>
    <name evidence="7" type="ORF">HNR05_002940</name>
</gene>
<feature type="modified residue" description="N6-carboxylysine" evidence="3 5">
    <location>
        <position position="181"/>
    </location>
</feature>
<evidence type="ECO:0000256" key="3">
    <source>
        <dbReference type="PIRSR" id="PIRSR601559-50"/>
    </source>
</evidence>
<dbReference type="EMBL" id="JACCFM010000001">
    <property type="protein sequence ID" value="NYJ21149.1"/>
    <property type="molecule type" value="Genomic_DNA"/>
</dbReference>
<dbReference type="SUPFAM" id="SSF51556">
    <property type="entry name" value="Metallo-dependent hydrolases"/>
    <property type="match status" value="1"/>
</dbReference>
<evidence type="ECO:0000256" key="1">
    <source>
        <dbReference type="ARBA" id="ARBA00022723"/>
    </source>
</evidence>
<keyword evidence="8" id="KW-1185">Reference proteome</keyword>
<comment type="similarity">
    <text evidence="5">Belongs to the metallo-dependent hydrolases superfamily. Phosphotriesterase family.</text>
</comment>
<feature type="binding site" description="via carbamate group" evidence="4">
    <location>
        <position position="181"/>
    </location>
    <ligand>
        <name>Zn(2+)</name>
        <dbReference type="ChEBI" id="CHEBI:29105"/>
        <label>2</label>
    </ligand>
</feature>
<accession>A0A7Z0EHW6</accession>
<dbReference type="PANTHER" id="PTHR10819:SF3">
    <property type="entry name" value="PHOSPHOTRIESTERASE-RELATED PROTEIN"/>
    <property type="match status" value="1"/>
</dbReference>
<feature type="binding site" evidence="4">
    <location>
        <position position="214"/>
    </location>
    <ligand>
        <name>Zn(2+)</name>
        <dbReference type="ChEBI" id="CHEBI:29105"/>
        <label>2</label>
    </ligand>
</feature>
<feature type="binding site" evidence="4">
    <location>
        <position position="22"/>
    </location>
    <ligand>
        <name>Zn(2+)</name>
        <dbReference type="ChEBI" id="CHEBI:29105"/>
        <label>1</label>
    </ligand>
</feature>
<evidence type="ECO:0000256" key="5">
    <source>
        <dbReference type="PROSITE-ProRule" id="PRU00679"/>
    </source>
</evidence>
<dbReference type="GO" id="GO:0008270">
    <property type="term" value="F:zinc ion binding"/>
    <property type="evidence" value="ECO:0007669"/>
    <property type="project" value="InterPro"/>
</dbReference>
<dbReference type="Gene3D" id="3.20.20.140">
    <property type="entry name" value="Metal-dependent hydrolases"/>
    <property type="match status" value="1"/>
</dbReference>
<dbReference type="GO" id="GO:0016787">
    <property type="term" value="F:hydrolase activity"/>
    <property type="evidence" value="ECO:0007669"/>
    <property type="project" value="UniProtKB-KW"/>
</dbReference>
<dbReference type="RefSeq" id="WP_179579795.1">
    <property type="nucleotide sequence ID" value="NZ_JACCFM010000001.1"/>
</dbReference>
<protein>
    <submittedName>
        <fullName evidence="7">Phosphotriesterase-related protein</fullName>
    </submittedName>
</protein>
<dbReference type="InterPro" id="IPR032466">
    <property type="entry name" value="Metal_Hydrolase"/>
</dbReference>
<proteinExistence type="inferred from homology"/>
<name>A0A7Z0EHW6_9MICO</name>
<comment type="cofactor">
    <cofactor evidence="4">
        <name>a divalent metal cation</name>
        <dbReference type="ChEBI" id="CHEBI:60240"/>
    </cofactor>
    <text evidence="4">Binds 2 divalent metal cations per subunit.</text>
</comment>
<organism evidence="7 8">
    <name type="scientific">Glaciibacter psychrotolerans</name>
    <dbReference type="NCBI Taxonomy" id="670054"/>
    <lineage>
        <taxon>Bacteria</taxon>
        <taxon>Bacillati</taxon>
        <taxon>Actinomycetota</taxon>
        <taxon>Actinomycetes</taxon>
        <taxon>Micrococcales</taxon>
        <taxon>Microbacteriaceae</taxon>
        <taxon>Glaciibacter</taxon>
    </lineage>
</organism>
<evidence type="ECO:0000313" key="7">
    <source>
        <dbReference type="EMBL" id="NYJ21149.1"/>
    </source>
</evidence>
<feature type="compositionally biased region" description="Low complexity" evidence="6">
    <location>
        <begin position="134"/>
        <end position="150"/>
    </location>
</feature>
<dbReference type="PANTHER" id="PTHR10819">
    <property type="entry name" value="PHOSPHOTRIESTERASE-RELATED"/>
    <property type="match status" value="1"/>
</dbReference>
<evidence type="ECO:0000256" key="6">
    <source>
        <dbReference type="SAM" id="MobiDB-lite"/>
    </source>
</evidence>
<dbReference type="PIRSF" id="PIRSF016839">
    <property type="entry name" value="PhP"/>
    <property type="match status" value="1"/>
</dbReference>
<dbReference type="Proteomes" id="UP000537260">
    <property type="component" value="Unassembled WGS sequence"/>
</dbReference>
<feature type="region of interest" description="Disordered" evidence="6">
    <location>
        <begin position="130"/>
        <end position="150"/>
    </location>
</feature>
<dbReference type="AlphaFoldDB" id="A0A7Z0EHW6"/>
<reference evidence="7 8" key="1">
    <citation type="submission" date="2020-07" db="EMBL/GenBank/DDBJ databases">
        <title>Sequencing the genomes of 1000 actinobacteria strains.</title>
        <authorList>
            <person name="Klenk H.-P."/>
        </authorList>
    </citation>
    <scope>NUCLEOTIDE SEQUENCE [LARGE SCALE GENOMIC DNA]</scope>
    <source>
        <strain evidence="7 8">LI1</strain>
    </source>
</reference>
<comment type="caution">
    <text evidence="7">The sequence shown here is derived from an EMBL/GenBank/DDBJ whole genome shotgun (WGS) entry which is preliminary data.</text>
</comment>
<dbReference type="Pfam" id="PF02126">
    <property type="entry name" value="PTE"/>
    <property type="match status" value="2"/>
</dbReference>